<dbReference type="Pfam" id="PF01189">
    <property type="entry name" value="Methyltr_RsmB-F"/>
    <property type="match status" value="1"/>
</dbReference>
<dbReference type="SUPFAM" id="SSF53335">
    <property type="entry name" value="S-adenosyl-L-methionine-dependent methyltransferases"/>
    <property type="match status" value="1"/>
</dbReference>
<comment type="similarity">
    <text evidence="5">Belongs to the class I-like SAM-binding methyltransferase superfamily. RsmB/NOP family.</text>
</comment>
<reference evidence="7 8" key="1">
    <citation type="submission" date="2016-10" db="EMBL/GenBank/DDBJ databases">
        <authorList>
            <person name="de Groot N.N."/>
        </authorList>
    </citation>
    <scope>NUCLEOTIDE SEQUENCE [LARGE SCALE GENOMIC DNA]</scope>
    <source>
        <strain evidence="7 8">Nl18</strain>
    </source>
</reference>
<dbReference type="Gene3D" id="3.30.70.1170">
    <property type="entry name" value="Sun protein, domain 3"/>
    <property type="match status" value="1"/>
</dbReference>
<organism evidence="7 8">
    <name type="scientific">Nitrosospira multiformis</name>
    <dbReference type="NCBI Taxonomy" id="1231"/>
    <lineage>
        <taxon>Bacteria</taxon>
        <taxon>Pseudomonadati</taxon>
        <taxon>Pseudomonadota</taxon>
        <taxon>Betaproteobacteria</taxon>
        <taxon>Nitrosomonadales</taxon>
        <taxon>Nitrosomonadaceae</taxon>
        <taxon>Nitrosospira</taxon>
    </lineage>
</organism>
<feature type="binding site" evidence="5">
    <location>
        <position position="287"/>
    </location>
    <ligand>
        <name>S-adenosyl-L-methionine</name>
        <dbReference type="ChEBI" id="CHEBI:59789"/>
    </ligand>
</feature>
<dbReference type="Pfam" id="PF22458">
    <property type="entry name" value="RsmF-B_ferredox"/>
    <property type="match status" value="1"/>
</dbReference>
<evidence type="ECO:0000259" key="6">
    <source>
        <dbReference type="PROSITE" id="PS51686"/>
    </source>
</evidence>
<evidence type="ECO:0000256" key="5">
    <source>
        <dbReference type="PROSITE-ProRule" id="PRU01023"/>
    </source>
</evidence>
<keyword evidence="4 5" id="KW-0694">RNA-binding</keyword>
<evidence type="ECO:0000256" key="4">
    <source>
        <dbReference type="ARBA" id="ARBA00022884"/>
    </source>
</evidence>
<dbReference type="GO" id="GO:0001510">
    <property type="term" value="P:RNA methylation"/>
    <property type="evidence" value="ECO:0007669"/>
    <property type="project" value="InterPro"/>
</dbReference>
<dbReference type="InterPro" id="IPR049560">
    <property type="entry name" value="MeTrfase_RsmB-F_NOP2_cat"/>
</dbReference>
<dbReference type="InterPro" id="IPR023267">
    <property type="entry name" value="RCMT"/>
</dbReference>
<keyword evidence="1 5" id="KW-0489">Methyltransferase</keyword>
<dbReference type="EMBL" id="FOCT01000009">
    <property type="protein sequence ID" value="SEN96234.1"/>
    <property type="molecule type" value="Genomic_DNA"/>
</dbReference>
<evidence type="ECO:0000256" key="2">
    <source>
        <dbReference type="ARBA" id="ARBA00022679"/>
    </source>
</evidence>
<dbReference type="Gene3D" id="3.40.50.150">
    <property type="entry name" value="Vaccinia Virus protein VP39"/>
    <property type="match status" value="1"/>
</dbReference>
<keyword evidence="3 5" id="KW-0949">S-adenosyl-L-methionine</keyword>
<dbReference type="PANTHER" id="PTHR22807">
    <property type="entry name" value="NOP2 YEAST -RELATED NOL1/NOP2/FMU SUN DOMAIN-CONTAINING"/>
    <property type="match status" value="1"/>
</dbReference>
<feature type="domain" description="SAM-dependent MTase RsmB/NOP-type" evidence="6">
    <location>
        <begin position="142"/>
        <end position="419"/>
    </location>
</feature>
<gene>
    <name evidence="7" type="ORF">SAMN05216404_10947</name>
</gene>
<dbReference type="GO" id="GO:0003723">
    <property type="term" value="F:RNA binding"/>
    <property type="evidence" value="ECO:0007669"/>
    <property type="project" value="UniProtKB-UniRule"/>
</dbReference>
<feature type="binding site" evidence="5">
    <location>
        <position position="256"/>
    </location>
    <ligand>
        <name>S-adenosyl-L-methionine</name>
        <dbReference type="ChEBI" id="CHEBI:59789"/>
    </ligand>
</feature>
<protein>
    <submittedName>
        <fullName evidence="7">16S rRNA (Cytosine967-C5)-methyltransferase</fullName>
    </submittedName>
</protein>
<feature type="binding site" evidence="5">
    <location>
        <position position="303"/>
    </location>
    <ligand>
        <name>S-adenosyl-L-methionine</name>
        <dbReference type="ChEBI" id="CHEBI:59789"/>
    </ligand>
</feature>
<feature type="active site" description="Nucleophile" evidence="5">
    <location>
        <position position="356"/>
    </location>
</feature>
<dbReference type="InterPro" id="IPR001678">
    <property type="entry name" value="MeTrfase_RsmB-F_NOP2_dom"/>
</dbReference>
<dbReference type="AlphaFoldDB" id="A0A1H8KTL6"/>
<evidence type="ECO:0000313" key="7">
    <source>
        <dbReference type="EMBL" id="SEN96234.1"/>
    </source>
</evidence>
<evidence type="ECO:0000313" key="8">
    <source>
        <dbReference type="Proteomes" id="UP000183898"/>
    </source>
</evidence>
<evidence type="ECO:0000256" key="3">
    <source>
        <dbReference type="ARBA" id="ARBA00022691"/>
    </source>
</evidence>
<dbReference type="PROSITE" id="PS51686">
    <property type="entry name" value="SAM_MT_RSMB_NOP"/>
    <property type="match status" value="1"/>
</dbReference>
<proteinExistence type="inferred from homology"/>
<dbReference type="Proteomes" id="UP000183898">
    <property type="component" value="Unassembled WGS sequence"/>
</dbReference>
<comment type="caution">
    <text evidence="5">Lacks conserved residue(s) required for the propagation of feature annotation.</text>
</comment>
<accession>A0A1H8KTL6</accession>
<dbReference type="InterPro" id="IPR029063">
    <property type="entry name" value="SAM-dependent_MTases_sf"/>
</dbReference>
<sequence>MTIRLTPAHLDMATAALRAVIPLQHPADSLLRHFFQDNRKLGVNDRAFIAETVFGILRHRFFLERVVEIATPRSLLLAYLAKFSGMNLRELTPLVSETEAKRLAEMKAVSLEAQPLGVQAEFPEWLLEKLREFMDDGAILDLGRSLQAPAPLDLRVNTQLARREEVIELLGKDGIEGTPTPYSPIGIRLTGKPAINRHEVFISGKVEVQDESSQLLGYLLAPKRRDMVVDFCAGAGGKSLMLGALMCSQGRIYAFDNSEKRLNNLKPRLKRSGLSNLHPQLIANENDIKVKRLAGKIDRVLVDAPCSGLGTLRRNPDLKWRQSPQSIEELKRKQAAILSSAANLLKPGGRLVYATCSFLPEENREIVENFIADNPRFTLLNCAELLHQQKIPLDTGVFMQLQPRLHGTDGFFTAALESGKAQT</sequence>
<dbReference type="PRINTS" id="PR02008">
    <property type="entry name" value="RCMTFAMILY"/>
</dbReference>
<dbReference type="CDD" id="cd02440">
    <property type="entry name" value="AdoMet_MTases"/>
    <property type="match status" value="1"/>
</dbReference>
<name>A0A1H8KTL6_9PROT</name>
<dbReference type="GO" id="GO:0008173">
    <property type="term" value="F:RNA methyltransferase activity"/>
    <property type="evidence" value="ECO:0007669"/>
    <property type="project" value="InterPro"/>
</dbReference>
<evidence type="ECO:0000256" key="1">
    <source>
        <dbReference type="ARBA" id="ARBA00022603"/>
    </source>
</evidence>
<dbReference type="PANTHER" id="PTHR22807:SF53">
    <property type="entry name" value="RIBOSOMAL RNA SMALL SUBUNIT METHYLTRANSFERASE B-RELATED"/>
    <property type="match status" value="1"/>
</dbReference>
<keyword evidence="2 5" id="KW-0808">Transferase</keyword>
<dbReference type="InterPro" id="IPR054728">
    <property type="entry name" value="RsmB-like_ferredoxin"/>
</dbReference>